<dbReference type="RefSeq" id="WP_170275807.1">
    <property type="nucleotide sequence ID" value="NZ_CP041745.1"/>
</dbReference>
<evidence type="ECO:0000256" key="1">
    <source>
        <dbReference type="SAM" id="MobiDB-lite"/>
    </source>
</evidence>
<accession>A0A1I3RAL2</accession>
<proteinExistence type="predicted"/>
<keyword evidence="3" id="KW-1185">Reference proteome</keyword>
<dbReference type="AlphaFoldDB" id="A0A1I3RAL2"/>
<evidence type="ECO:0000313" key="2">
    <source>
        <dbReference type="EMBL" id="SFJ42226.1"/>
    </source>
</evidence>
<name>A0A1I3RAL2_9BURK</name>
<reference evidence="2 3" key="1">
    <citation type="submission" date="2016-10" db="EMBL/GenBank/DDBJ databases">
        <authorList>
            <person name="de Groot N.N."/>
        </authorList>
    </citation>
    <scope>NUCLEOTIDE SEQUENCE [LARGE SCALE GENOMIC DNA]</scope>
    <source>
        <strain evidence="2 3">LMG 23650</strain>
    </source>
</reference>
<gene>
    <name evidence="2" type="ORF">SAMN05192543_10781</name>
</gene>
<evidence type="ECO:0000313" key="3">
    <source>
        <dbReference type="Proteomes" id="UP000199548"/>
    </source>
</evidence>
<dbReference type="EMBL" id="FOQU01000007">
    <property type="protein sequence ID" value="SFJ42226.1"/>
    <property type="molecule type" value="Genomic_DNA"/>
</dbReference>
<dbReference type="Proteomes" id="UP000199548">
    <property type="component" value="Unassembled WGS sequence"/>
</dbReference>
<feature type="region of interest" description="Disordered" evidence="1">
    <location>
        <begin position="1"/>
        <end position="58"/>
    </location>
</feature>
<sequence>MATSRPNAPSPAESADERLDEALDETFPASDPIAVDPTEPRRTNRPGQQPNSKPHKSS</sequence>
<protein>
    <submittedName>
        <fullName evidence="2">Uncharacterized protein</fullName>
    </submittedName>
</protein>
<organism evidence="2 3">
    <name type="scientific">Paraburkholderia megapolitana</name>
    <dbReference type="NCBI Taxonomy" id="420953"/>
    <lineage>
        <taxon>Bacteria</taxon>
        <taxon>Pseudomonadati</taxon>
        <taxon>Pseudomonadota</taxon>
        <taxon>Betaproteobacteria</taxon>
        <taxon>Burkholderiales</taxon>
        <taxon>Burkholderiaceae</taxon>
        <taxon>Paraburkholderia</taxon>
    </lineage>
</organism>